<name>A0A4R7YY18_9FIRM</name>
<evidence type="ECO:0000313" key="5">
    <source>
        <dbReference type="Proteomes" id="UP000294697"/>
    </source>
</evidence>
<evidence type="ECO:0000259" key="3">
    <source>
        <dbReference type="Pfam" id="PF00294"/>
    </source>
</evidence>
<sequence length="79" mass="8656">MKVSLTCYFPRLKRKAVGTRAAGDVFAGSFAASFVRERNLKSAIEFAIKAAAYSVTIKGAQSSIPGQKDLDQFLKERIK</sequence>
<dbReference type="SUPFAM" id="SSF53613">
    <property type="entry name" value="Ribokinase-like"/>
    <property type="match status" value="1"/>
</dbReference>
<proteinExistence type="predicted"/>
<evidence type="ECO:0000313" key="4">
    <source>
        <dbReference type="EMBL" id="TDW03036.1"/>
    </source>
</evidence>
<dbReference type="InterPro" id="IPR011611">
    <property type="entry name" value="PfkB_dom"/>
</dbReference>
<dbReference type="PANTHER" id="PTHR10584:SF166">
    <property type="entry name" value="RIBOKINASE"/>
    <property type="match status" value="1"/>
</dbReference>
<dbReference type="InterPro" id="IPR029056">
    <property type="entry name" value="Ribokinase-like"/>
</dbReference>
<feature type="domain" description="Carbohydrate kinase PfkB" evidence="3">
    <location>
        <begin position="9"/>
        <end position="65"/>
    </location>
</feature>
<dbReference type="AlphaFoldDB" id="A0A4R7YY18"/>
<keyword evidence="2 4" id="KW-0418">Kinase</keyword>
<dbReference type="Gene3D" id="3.40.1190.20">
    <property type="match status" value="1"/>
</dbReference>
<dbReference type="GO" id="GO:0016301">
    <property type="term" value="F:kinase activity"/>
    <property type="evidence" value="ECO:0007669"/>
    <property type="project" value="UniProtKB-KW"/>
</dbReference>
<gene>
    <name evidence="4" type="ORF">C8C77_1134</name>
</gene>
<protein>
    <submittedName>
        <fullName evidence="4">PfkB family carbohydrate kinase</fullName>
    </submittedName>
</protein>
<dbReference type="PANTHER" id="PTHR10584">
    <property type="entry name" value="SUGAR KINASE"/>
    <property type="match status" value="1"/>
</dbReference>
<organism evidence="4 5">
    <name type="scientific">Halanaerobium saccharolyticum</name>
    <dbReference type="NCBI Taxonomy" id="43595"/>
    <lineage>
        <taxon>Bacteria</taxon>
        <taxon>Bacillati</taxon>
        <taxon>Bacillota</taxon>
        <taxon>Clostridia</taxon>
        <taxon>Halanaerobiales</taxon>
        <taxon>Halanaerobiaceae</taxon>
        <taxon>Halanaerobium</taxon>
    </lineage>
</organism>
<accession>A0A4R7YY18</accession>
<dbReference type="Pfam" id="PF00294">
    <property type="entry name" value="PfkB"/>
    <property type="match status" value="1"/>
</dbReference>
<reference evidence="4 5" key="1">
    <citation type="submission" date="2019-03" db="EMBL/GenBank/DDBJ databases">
        <title>Subsurface microbial communities from deep shales in Ohio and West Virginia, USA.</title>
        <authorList>
            <person name="Wrighton K."/>
        </authorList>
    </citation>
    <scope>NUCLEOTIDE SEQUENCE [LARGE SCALE GENOMIC DNA]</scope>
    <source>
        <strain evidence="4 5">MSL9.2</strain>
    </source>
</reference>
<keyword evidence="1" id="KW-0808">Transferase</keyword>
<evidence type="ECO:0000256" key="1">
    <source>
        <dbReference type="ARBA" id="ARBA00022679"/>
    </source>
</evidence>
<evidence type="ECO:0000256" key="2">
    <source>
        <dbReference type="ARBA" id="ARBA00022777"/>
    </source>
</evidence>
<dbReference type="Proteomes" id="UP000294697">
    <property type="component" value="Unassembled WGS sequence"/>
</dbReference>
<dbReference type="EMBL" id="SODA01000013">
    <property type="protein sequence ID" value="TDW03036.1"/>
    <property type="molecule type" value="Genomic_DNA"/>
</dbReference>
<comment type="caution">
    <text evidence="4">The sequence shown here is derived from an EMBL/GenBank/DDBJ whole genome shotgun (WGS) entry which is preliminary data.</text>
</comment>